<dbReference type="InterPro" id="IPR025886">
    <property type="entry name" value="PP2-like"/>
</dbReference>
<dbReference type="PANTHER" id="PTHR48478:SF1">
    <property type="entry name" value="LECTIN-LIKE"/>
    <property type="match status" value="1"/>
</dbReference>
<comment type="caution">
    <text evidence="2">The sequence shown here is derived from an EMBL/GenBank/DDBJ whole genome shotgun (WGS) entry which is preliminary data.</text>
</comment>
<dbReference type="GO" id="GO:0030246">
    <property type="term" value="F:carbohydrate binding"/>
    <property type="evidence" value="ECO:0007669"/>
    <property type="project" value="InterPro"/>
</dbReference>
<dbReference type="InterPro" id="IPR052147">
    <property type="entry name" value="PP2-like/Lectin"/>
</dbReference>
<evidence type="ECO:0000313" key="2">
    <source>
        <dbReference type="EMBL" id="CAA7045260.1"/>
    </source>
</evidence>
<reference evidence="2" key="1">
    <citation type="submission" date="2020-01" db="EMBL/GenBank/DDBJ databases">
        <authorList>
            <person name="Mishra B."/>
        </authorList>
    </citation>
    <scope>NUCLEOTIDE SEQUENCE [LARGE SCALE GENOMIC DNA]</scope>
</reference>
<keyword evidence="1" id="KW-0175">Coiled coil</keyword>
<dbReference type="PANTHER" id="PTHR48478">
    <property type="entry name" value="LECTIN-LIKE"/>
    <property type="match status" value="1"/>
</dbReference>
<dbReference type="AlphaFoldDB" id="A0A6D2JY89"/>
<sequence>MAIESKILADAELAAMQEKLQMEEEKNKELAALAEENEKLREQNLVIESKLIAEAQLAEEESRLKEQQRNEPKKKGMVYARNLFIAGSNESEHWSWVALEYDEISSNALVEAAELLTIWWFEVNGTFHTRELTPLTHYEVMYVIKLRKSASGWDVPVNMKLVLPTYTQERTVNLNEHVGKGWVTIMAGEFVTLPECVGEFKFSMYENKGFCRKGLIVKGVAIRPKK</sequence>
<gene>
    <name evidence="2" type="ORF">MERR_LOCUS32495</name>
</gene>
<feature type="coiled-coil region" evidence="1">
    <location>
        <begin position="6"/>
        <end position="70"/>
    </location>
</feature>
<evidence type="ECO:0000256" key="1">
    <source>
        <dbReference type="SAM" id="Coils"/>
    </source>
</evidence>
<accession>A0A6D2JY89</accession>
<dbReference type="Proteomes" id="UP000467841">
    <property type="component" value="Unassembled WGS sequence"/>
</dbReference>
<name>A0A6D2JY89_9BRAS</name>
<dbReference type="OrthoDB" id="533833at2759"/>
<dbReference type="EMBL" id="CACVBM020001318">
    <property type="protein sequence ID" value="CAA7045260.1"/>
    <property type="molecule type" value="Genomic_DNA"/>
</dbReference>
<evidence type="ECO:0000313" key="3">
    <source>
        <dbReference type="Proteomes" id="UP000467841"/>
    </source>
</evidence>
<proteinExistence type="predicted"/>
<keyword evidence="3" id="KW-1185">Reference proteome</keyword>
<protein>
    <submittedName>
        <fullName evidence="2">Uncharacterized protein</fullName>
    </submittedName>
</protein>
<organism evidence="2 3">
    <name type="scientific">Microthlaspi erraticum</name>
    <dbReference type="NCBI Taxonomy" id="1685480"/>
    <lineage>
        <taxon>Eukaryota</taxon>
        <taxon>Viridiplantae</taxon>
        <taxon>Streptophyta</taxon>
        <taxon>Embryophyta</taxon>
        <taxon>Tracheophyta</taxon>
        <taxon>Spermatophyta</taxon>
        <taxon>Magnoliopsida</taxon>
        <taxon>eudicotyledons</taxon>
        <taxon>Gunneridae</taxon>
        <taxon>Pentapetalae</taxon>
        <taxon>rosids</taxon>
        <taxon>malvids</taxon>
        <taxon>Brassicales</taxon>
        <taxon>Brassicaceae</taxon>
        <taxon>Coluteocarpeae</taxon>
        <taxon>Microthlaspi</taxon>
    </lineage>
</organism>
<dbReference type="Pfam" id="PF14299">
    <property type="entry name" value="PP2"/>
    <property type="match status" value="1"/>
</dbReference>